<dbReference type="Proteomes" id="UP000001555">
    <property type="component" value="Unassembled WGS sequence"/>
</dbReference>
<feature type="chain" id="PRO_5010825852" evidence="2">
    <location>
        <begin position="17"/>
        <end position="351"/>
    </location>
</feature>
<dbReference type="AlphaFoldDB" id="B7P6V7"/>
<protein>
    <submittedName>
        <fullName evidence="3 4">Rh_ap-512 histidine rich secreted protein, putative</fullName>
    </submittedName>
</protein>
<dbReference type="EnsemblMetazoa" id="ISCW001497-RA">
    <property type="protein sequence ID" value="ISCW001497-PA"/>
    <property type="gene ID" value="ISCW001497"/>
</dbReference>
<keyword evidence="2" id="KW-0732">Signal</keyword>
<evidence type="ECO:0000256" key="2">
    <source>
        <dbReference type="SAM" id="SignalP"/>
    </source>
</evidence>
<reference evidence="4" key="2">
    <citation type="submission" date="2020-05" db="UniProtKB">
        <authorList>
            <consortium name="EnsemblMetazoa"/>
        </authorList>
    </citation>
    <scope>IDENTIFICATION</scope>
    <source>
        <strain evidence="4">wikel</strain>
    </source>
</reference>
<dbReference type="OrthoDB" id="6530039at2759"/>
<dbReference type="EMBL" id="DS648196">
    <property type="protein sequence ID" value="EEC02329.1"/>
    <property type="molecule type" value="Genomic_DNA"/>
</dbReference>
<feature type="signal peptide" evidence="2">
    <location>
        <begin position="1"/>
        <end position="16"/>
    </location>
</feature>
<dbReference type="VEuPathDB" id="VectorBase:ISCI001497"/>
<name>B7P6V7_IXOSC</name>
<dbReference type="PaxDb" id="6945-B7P6V7"/>
<evidence type="ECO:0000313" key="3">
    <source>
        <dbReference type="EMBL" id="EEC02329.1"/>
    </source>
</evidence>
<feature type="region of interest" description="Disordered" evidence="1">
    <location>
        <begin position="176"/>
        <end position="203"/>
    </location>
</feature>
<dbReference type="HOGENOM" id="CLU_790584_0_0_1"/>
<keyword evidence="5" id="KW-1185">Reference proteome</keyword>
<evidence type="ECO:0000313" key="5">
    <source>
        <dbReference type="Proteomes" id="UP000001555"/>
    </source>
</evidence>
<dbReference type="VEuPathDB" id="VectorBase:ISCP_014168"/>
<dbReference type="KEGG" id="isc:8025505"/>
<dbReference type="EMBL" id="ABJB010849581">
    <property type="status" value="NOT_ANNOTATED_CDS"/>
    <property type="molecule type" value="Genomic_DNA"/>
</dbReference>
<proteinExistence type="predicted"/>
<organism>
    <name type="scientific">Ixodes scapularis</name>
    <name type="common">Black-legged tick</name>
    <name type="synonym">Deer tick</name>
    <dbReference type="NCBI Taxonomy" id="6945"/>
    <lineage>
        <taxon>Eukaryota</taxon>
        <taxon>Metazoa</taxon>
        <taxon>Ecdysozoa</taxon>
        <taxon>Arthropoda</taxon>
        <taxon>Chelicerata</taxon>
        <taxon>Arachnida</taxon>
        <taxon>Acari</taxon>
        <taxon>Parasitiformes</taxon>
        <taxon>Ixodida</taxon>
        <taxon>Ixodoidea</taxon>
        <taxon>Ixodidae</taxon>
        <taxon>Ixodinae</taxon>
        <taxon>Ixodes</taxon>
    </lineage>
</organism>
<evidence type="ECO:0000256" key="1">
    <source>
        <dbReference type="SAM" id="MobiDB-lite"/>
    </source>
</evidence>
<sequence>MKSAFIAALLFIVVEGAQDHSGARTFGTSQNVGISGDSHSAHHLDHATHVVSGHEHHHQDAQTQQEVIAVSSDAIRVKNVPVFVGQIVNVRVVSTVPQASGGTVIGASGVVSSLVETQQQVVSNITAGFGNAVHNFVNPVVALLHNASVWLNRTSQNISFGSHPHDHAHHHHLGAHTATHVHESHHEHGHDHHGSAQPSSGGPISVLVIQDQQRPAATIGAGVPTSLGTSSGTSTGQILTLGNSASASGGQFFSFGAPAPVAALGNFLASAVAPIFGTAGPASTFQAALPSSTVPATAALANGTETASSLLFNVTGTTADSTVVPAAPVSAVSAGAPLQSIVTSKPKNRTA</sequence>
<accession>B7P6V7</accession>
<reference evidence="3 5" key="1">
    <citation type="submission" date="2008-03" db="EMBL/GenBank/DDBJ databases">
        <title>Annotation of Ixodes scapularis.</title>
        <authorList>
            <consortium name="Ixodes scapularis Genome Project Consortium"/>
            <person name="Caler E."/>
            <person name="Hannick L.I."/>
            <person name="Bidwell S."/>
            <person name="Joardar V."/>
            <person name="Thiagarajan M."/>
            <person name="Amedeo P."/>
            <person name="Galinsky K.J."/>
            <person name="Schobel S."/>
            <person name="Inman J."/>
            <person name="Hostetler J."/>
            <person name="Miller J."/>
            <person name="Hammond M."/>
            <person name="Megy K."/>
            <person name="Lawson D."/>
            <person name="Kodira C."/>
            <person name="Sutton G."/>
            <person name="Meyer J."/>
            <person name="Hill C.A."/>
            <person name="Birren B."/>
            <person name="Nene V."/>
            <person name="Collins F."/>
            <person name="Alarcon-Chaidez F."/>
            <person name="Wikel S."/>
            <person name="Strausberg R."/>
        </authorList>
    </citation>
    <scope>NUCLEOTIDE SEQUENCE [LARGE SCALE GENOMIC DNA]</scope>
    <source>
        <strain evidence="5">Wikel</strain>
        <strain evidence="3">Wikel colony</strain>
    </source>
</reference>
<evidence type="ECO:0000313" key="4">
    <source>
        <dbReference type="EnsemblMetazoa" id="ISCW001497-PA"/>
    </source>
</evidence>
<dbReference type="VEuPathDB" id="VectorBase:ISCW001497"/>
<feature type="compositionally biased region" description="Basic and acidic residues" evidence="1">
    <location>
        <begin position="180"/>
        <end position="194"/>
    </location>
</feature>
<dbReference type="InParanoid" id="B7P6V7"/>
<gene>
    <name evidence="4" type="primary">8025505</name>
    <name evidence="3" type="ORF">IscW_ISCW001497</name>
</gene>